<dbReference type="Gene3D" id="3.30.70.270">
    <property type="match status" value="1"/>
</dbReference>
<evidence type="ECO:0000259" key="3">
    <source>
        <dbReference type="PROSITE" id="PS50883"/>
    </source>
</evidence>
<dbReference type="PROSITE" id="PS50887">
    <property type="entry name" value="GGDEF"/>
    <property type="match status" value="1"/>
</dbReference>
<feature type="domain" description="EAL" evidence="3">
    <location>
        <begin position="755"/>
        <end position="1007"/>
    </location>
</feature>
<dbReference type="InterPro" id="IPR000014">
    <property type="entry name" value="PAS"/>
</dbReference>
<dbReference type="InterPro" id="IPR029787">
    <property type="entry name" value="Nucleotide_cyclase"/>
</dbReference>
<evidence type="ECO:0000313" key="6">
    <source>
        <dbReference type="Proteomes" id="UP000501991"/>
    </source>
</evidence>
<dbReference type="Pfam" id="PF12860">
    <property type="entry name" value="PAS_7"/>
    <property type="match status" value="2"/>
</dbReference>
<protein>
    <submittedName>
        <fullName evidence="5">EAL domain-containing protein</fullName>
    </submittedName>
</protein>
<dbReference type="CDD" id="cd01948">
    <property type="entry name" value="EAL"/>
    <property type="match status" value="1"/>
</dbReference>
<dbReference type="SMART" id="SM00267">
    <property type="entry name" value="GGDEF"/>
    <property type="match status" value="1"/>
</dbReference>
<dbReference type="CDD" id="cd01949">
    <property type="entry name" value="GGDEF"/>
    <property type="match status" value="1"/>
</dbReference>
<dbReference type="PANTHER" id="PTHR44757">
    <property type="entry name" value="DIGUANYLATE CYCLASE DGCP"/>
    <property type="match status" value="1"/>
</dbReference>
<organism evidence="5 6">
    <name type="scientific">Nitrogeniibacter mangrovi</name>
    <dbReference type="NCBI Taxonomy" id="2016596"/>
    <lineage>
        <taxon>Bacteria</taxon>
        <taxon>Pseudomonadati</taxon>
        <taxon>Pseudomonadota</taxon>
        <taxon>Betaproteobacteria</taxon>
        <taxon>Rhodocyclales</taxon>
        <taxon>Zoogloeaceae</taxon>
        <taxon>Nitrogeniibacter</taxon>
    </lineage>
</organism>
<dbReference type="SMART" id="SM00091">
    <property type="entry name" value="PAS"/>
    <property type="match status" value="4"/>
</dbReference>
<dbReference type="Gene3D" id="3.20.20.450">
    <property type="entry name" value="EAL domain"/>
    <property type="match status" value="1"/>
</dbReference>
<feature type="domain" description="GGDEF" evidence="4">
    <location>
        <begin position="613"/>
        <end position="746"/>
    </location>
</feature>
<feature type="domain" description="PAS" evidence="1">
    <location>
        <begin position="462"/>
        <end position="514"/>
    </location>
</feature>
<dbReference type="SMART" id="SM00052">
    <property type="entry name" value="EAL"/>
    <property type="match status" value="1"/>
</dbReference>
<proteinExistence type="predicted"/>
<feature type="domain" description="PAC" evidence="2">
    <location>
        <begin position="529"/>
        <end position="581"/>
    </location>
</feature>
<dbReference type="AlphaFoldDB" id="A0A6C1B786"/>
<sequence>MSQHPPATPDRIAVTGSVQQELARRDKIIRVLMDRVERGMDAQNPDYSFFEKAVVLGEQVEQRTTELARALDTLRGLNAALDHERRVSEAARARLSAALRSSSDGFALFDEDDALILRNPVLQQVFADMVHPELGQTFAEMIEGLANSPWAQRWQALHQAARAGRAASDEIELPADRWLRISEQPTPDGGIVGTYTDISDIKARESLRREREQAAQALLLQTTLDNLEQGVLVLDAGGRVAAWNRRLEEILDHAPVHIGMTCEQLPHIGSAPCIRHSKQCDTSECCDAAVPCELVLPDARFLNLRSVGLPDGGRVITVSDITDKRRQEARIQGLLDEMRLIFENAHVGIAHVRGREIINCNSRFAAMFGWDSASELIGQRTAVIYEGEDDWREQGATIYQDLLEHGFSDRTGWHRRRDGSPIWCHRVGRPLHADDPHAGSIWVFADLTERREHQQKLLLAQKVFEHCAEALLVTDDKGIIVDVNAAFTRISGFRPEEVIGQTPRVLKSGRHDDDFYADMWKRLIQFGHWSGEVWDRRKNGQVYPKWLSIAAVFDEQGKITNFVAAFEDVTARKQAEERIQALAEHDHLTGLPNRLLLRDRFTHALEKRKRTGRAMGFMFLDLDHFKRINDSLGHQAGDQLLVAVVKRLRQVLREADTISRLGGDEFVILVNEIDEPGDAARIADKIIDALKTPVRIGDRSLTTSASIGIAMVPMDGSDFDTLLQRADTAMYRAKEQGRGAYAFFRQEMNEAATQRLEMVNALHRALAENAFTLAYQPVARVADQRFSSVEALLRWQHGGQAISPAEFIPVAEETGLVVPIGEWVMAEACQQARRWRDAGHPLRIAVNVSGLQIYRTDIVDLLMRCTRDAGIGTDVITIELTESILMQDSNTVREIIADLKHIGSSVAIDDFGTGYSSLSYLSRFKADKLKIDRSFIAKVETSEEDRAIVRMVADISRVLGMRCVAEGVENALQFDFVARCGCDLVQGFHISPPRRASEVLPLLAHPPD</sequence>
<dbReference type="SMART" id="SM00086">
    <property type="entry name" value="PAC"/>
    <property type="match status" value="2"/>
</dbReference>
<accession>A0A6C1B786</accession>
<gene>
    <name evidence="5" type="ORF">G3580_17325</name>
</gene>
<dbReference type="KEGG" id="azq:G3580_17325"/>
<dbReference type="PROSITE" id="PS50113">
    <property type="entry name" value="PAC"/>
    <property type="match status" value="1"/>
</dbReference>
<dbReference type="Pfam" id="PF13426">
    <property type="entry name" value="PAS_9"/>
    <property type="match status" value="2"/>
</dbReference>
<dbReference type="Gene3D" id="3.30.450.20">
    <property type="entry name" value="PAS domain"/>
    <property type="match status" value="4"/>
</dbReference>
<dbReference type="Pfam" id="PF00990">
    <property type="entry name" value="GGDEF"/>
    <property type="match status" value="1"/>
</dbReference>
<dbReference type="InterPro" id="IPR000160">
    <property type="entry name" value="GGDEF_dom"/>
</dbReference>
<dbReference type="SUPFAM" id="SSF141868">
    <property type="entry name" value="EAL domain-like"/>
    <property type="match status" value="1"/>
</dbReference>
<evidence type="ECO:0000259" key="1">
    <source>
        <dbReference type="PROSITE" id="PS50112"/>
    </source>
</evidence>
<dbReference type="GO" id="GO:0003824">
    <property type="term" value="F:catalytic activity"/>
    <property type="evidence" value="ECO:0007669"/>
    <property type="project" value="UniProtKB-ARBA"/>
</dbReference>
<dbReference type="InterPro" id="IPR052155">
    <property type="entry name" value="Biofilm_reg_signaling"/>
</dbReference>
<dbReference type="FunFam" id="3.30.70.270:FF:000001">
    <property type="entry name" value="Diguanylate cyclase domain protein"/>
    <property type="match status" value="1"/>
</dbReference>
<evidence type="ECO:0000259" key="2">
    <source>
        <dbReference type="PROSITE" id="PS50113"/>
    </source>
</evidence>
<reference evidence="5 6" key="1">
    <citation type="submission" date="2020-02" db="EMBL/GenBank/DDBJ databases">
        <title>Nitrogenibacter mangrovi gen. nov., sp. nov. isolated from mangrove sediment, a denitrifying betaproteobacterium.</title>
        <authorList>
            <person name="Liao H."/>
            <person name="Tian Y."/>
        </authorList>
    </citation>
    <scope>NUCLEOTIDE SEQUENCE [LARGE SCALE GENOMIC DNA]</scope>
    <source>
        <strain evidence="5 6">M9-3-2</strain>
    </source>
</reference>
<keyword evidence="6" id="KW-1185">Reference proteome</keyword>
<dbReference type="PROSITE" id="PS50883">
    <property type="entry name" value="EAL"/>
    <property type="match status" value="1"/>
</dbReference>
<name>A0A6C1B786_9RHOO</name>
<dbReference type="Proteomes" id="UP000501991">
    <property type="component" value="Chromosome"/>
</dbReference>
<dbReference type="InterPro" id="IPR001610">
    <property type="entry name" value="PAC"/>
</dbReference>
<dbReference type="Pfam" id="PF00563">
    <property type="entry name" value="EAL"/>
    <property type="match status" value="1"/>
</dbReference>
<dbReference type="InterPro" id="IPR043128">
    <property type="entry name" value="Rev_trsase/Diguanyl_cyclase"/>
</dbReference>
<dbReference type="InterPro" id="IPR001633">
    <property type="entry name" value="EAL_dom"/>
</dbReference>
<dbReference type="EMBL" id="CP048836">
    <property type="protein sequence ID" value="QID19223.1"/>
    <property type="molecule type" value="Genomic_DNA"/>
</dbReference>
<dbReference type="NCBIfam" id="TIGR00229">
    <property type="entry name" value="sensory_box"/>
    <property type="match status" value="2"/>
</dbReference>
<dbReference type="SUPFAM" id="SSF55785">
    <property type="entry name" value="PYP-like sensor domain (PAS domain)"/>
    <property type="match status" value="4"/>
</dbReference>
<dbReference type="NCBIfam" id="TIGR00254">
    <property type="entry name" value="GGDEF"/>
    <property type="match status" value="1"/>
</dbReference>
<dbReference type="InterPro" id="IPR000700">
    <property type="entry name" value="PAS-assoc_C"/>
</dbReference>
<dbReference type="PROSITE" id="PS50112">
    <property type="entry name" value="PAS"/>
    <property type="match status" value="1"/>
</dbReference>
<evidence type="ECO:0000259" key="4">
    <source>
        <dbReference type="PROSITE" id="PS50887"/>
    </source>
</evidence>
<dbReference type="SUPFAM" id="SSF55073">
    <property type="entry name" value="Nucleotide cyclase"/>
    <property type="match status" value="1"/>
</dbReference>
<dbReference type="InterPro" id="IPR035919">
    <property type="entry name" value="EAL_sf"/>
</dbReference>
<dbReference type="PANTHER" id="PTHR44757:SF2">
    <property type="entry name" value="BIOFILM ARCHITECTURE MAINTENANCE PROTEIN MBAA"/>
    <property type="match status" value="1"/>
</dbReference>
<dbReference type="InterPro" id="IPR035965">
    <property type="entry name" value="PAS-like_dom_sf"/>
</dbReference>
<dbReference type="CDD" id="cd00130">
    <property type="entry name" value="PAS"/>
    <property type="match status" value="2"/>
</dbReference>
<dbReference type="RefSeq" id="WP_173767610.1">
    <property type="nucleotide sequence ID" value="NZ_CP048836.1"/>
</dbReference>
<evidence type="ECO:0000313" key="5">
    <source>
        <dbReference type="EMBL" id="QID19223.1"/>
    </source>
</evidence>